<feature type="domain" description="Cas10/Cmr2 second palm" evidence="3">
    <location>
        <begin position="261"/>
        <end position="407"/>
    </location>
</feature>
<sequence>MSQNENSKTYIGLTIGPIIETISQAKETGELWASSYLFSYIMKNIIKKLLDKNKTEGDNTLKDRFIVPYVKKEKIFNDPQEVGLFHDRLIFQSNEEDFKLIGVVVDEVKESLTENVLEELKKIPNHKEIKKSQVKDYVDEFFKIYYLEVNVNTNGEKDDNNIILQVNKCLDALELCEKLPNEKGECRNYLLPVLNNSSLKKDNFRKHFLSKDAYGDKGKKGGFPSLLKIALGKTNYTDFPCSDDEIKEKILAGDLIKAQEYVAIVHVDGDSIGKVISKLKVPEDYEKFSNKLLDYSKESHEIIKNYGGFTVYAGGDDLVFIAPIINNNITTEDKINTIIGQETFDSNIFELIDCLSALFNHKFQGCQFNPTTSFGVAMVHYKFPLYYALDESRELLFVKAKNYKNKDVTKNAIAFKLIKSSGQSFETVVGKGTNSYKQFTRLFQDIIYNSKKHTKSKTFLKAIHFKLLKDKIILNKIGKDKDLLENYFHNNFNEEIHKCEPIKSYIEGLVTFIHEIYYDMDDEDIKNDTCINQIYSYLRFIKFMDEDIKIDDWKMK</sequence>
<dbReference type="EMBL" id="JAHLQL010000008">
    <property type="protein sequence ID" value="MBU5593312.1"/>
    <property type="molecule type" value="Genomic_DNA"/>
</dbReference>
<evidence type="ECO:0000256" key="1">
    <source>
        <dbReference type="ARBA" id="ARBA00022741"/>
    </source>
</evidence>
<gene>
    <name evidence="4" type="ORF">KQI89_16300</name>
</gene>
<dbReference type="InterPro" id="IPR054767">
    <property type="entry name" value="Cas10-Cmr2_palm2"/>
</dbReference>
<evidence type="ECO:0000259" key="2">
    <source>
        <dbReference type="Pfam" id="PF12469"/>
    </source>
</evidence>
<keyword evidence="5" id="KW-1185">Reference proteome</keyword>
<protein>
    <submittedName>
        <fullName evidence="4">Type III-B CRISPR-associated protein Cas10/Cmr2</fullName>
    </submittedName>
</protein>
<proteinExistence type="predicted"/>
<dbReference type="Proteomes" id="UP000736583">
    <property type="component" value="Unassembled WGS sequence"/>
</dbReference>
<evidence type="ECO:0000313" key="5">
    <source>
        <dbReference type="Proteomes" id="UP000736583"/>
    </source>
</evidence>
<dbReference type="Pfam" id="PF12469">
    <property type="entry name" value="Cmr2_N"/>
    <property type="match status" value="1"/>
</dbReference>
<keyword evidence="1" id="KW-0547">Nucleotide-binding</keyword>
<organism evidence="4 5">
    <name type="scientific">Clostridium simiarum</name>
    <dbReference type="NCBI Taxonomy" id="2841506"/>
    <lineage>
        <taxon>Bacteria</taxon>
        <taxon>Bacillati</taxon>
        <taxon>Bacillota</taxon>
        <taxon>Clostridia</taxon>
        <taxon>Eubacteriales</taxon>
        <taxon>Clostridiaceae</taxon>
        <taxon>Clostridium</taxon>
    </lineage>
</organism>
<accession>A0ABS6F463</accession>
<reference evidence="4 5" key="1">
    <citation type="submission" date="2021-06" db="EMBL/GenBank/DDBJ databases">
        <authorList>
            <person name="Sun Q."/>
            <person name="Li D."/>
        </authorList>
    </citation>
    <scope>NUCLEOTIDE SEQUENCE [LARGE SCALE GENOMIC DNA]</scope>
    <source>
        <strain evidence="4 5">MSJ-4</strain>
    </source>
</reference>
<feature type="domain" description="CRISPR-associated protein Cmr2 N-terminal" evidence="2">
    <location>
        <begin position="10"/>
        <end position="121"/>
    </location>
</feature>
<dbReference type="Pfam" id="PF22335">
    <property type="entry name" value="Cas10-Cmr2_palm2"/>
    <property type="match status" value="1"/>
</dbReference>
<evidence type="ECO:0000313" key="4">
    <source>
        <dbReference type="EMBL" id="MBU5593312.1"/>
    </source>
</evidence>
<name>A0ABS6F463_9CLOT</name>
<dbReference type="RefSeq" id="WP_216457975.1">
    <property type="nucleotide sequence ID" value="NZ_JAHLQL010000008.1"/>
</dbReference>
<evidence type="ECO:0000259" key="3">
    <source>
        <dbReference type="Pfam" id="PF22335"/>
    </source>
</evidence>
<comment type="caution">
    <text evidence="4">The sequence shown here is derived from an EMBL/GenBank/DDBJ whole genome shotgun (WGS) entry which is preliminary data.</text>
</comment>
<dbReference type="InterPro" id="IPR024615">
    <property type="entry name" value="CRISPR-assoc_Cmr2_N"/>
</dbReference>